<dbReference type="Pfam" id="PF00459">
    <property type="entry name" value="Inositol_P"/>
    <property type="match status" value="1"/>
</dbReference>
<feature type="region of interest" description="Disordered" evidence="1">
    <location>
        <begin position="1"/>
        <end position="21"/>
    </location>
</feature>
<evidence type="ECO:0000256" key="1">
    <source>
        <dbReference type="SAM" id="MobiDB-lite"/>
    </source>
</evidence>
<dbReference type="Gene3D" id="3.40.190.80">
    <property type="match status" value="1"/>
</dbReference>
<dbReference type="GO" id="GO:0008934">
    <property type="term" value="F:inositol monophosphate 1-phosphatase activity"/>
    <property type="evidence" value="ECO:0007669"/>
    <property type="project" value="TreeGrafter"/>
</dbReference>
<reference evidence="2" key="1">
    <citation type="submission" date="2006-06" db="EMBL/GenBank/DDBJ databases">
        <title>Construction and analysis of a metagenomic library from a deep-sea sediment of east Pacific nodule Province.</title>
        <authorList>
            <person name="Xu M."/>
            <person name="Xiao X."/>
            <person name="Wang F."/>
        </authorList>
    </citation>
    <scope>NUCLEOTIDE SEQUENCE</scope>
</reference>
<sequence length="291" mass="30406">MNRVGGQVIDNAPGGGNTARSVDSPWVERLLMLHRQVRSAVAKAARVGTGSKNAKGDDVKLFDLAANDAALAVLRKLQLPVVVDSEESGRLEIGSGTPRHRLVLDPVDGSDNWAQGLPFSALSCAVLPVDAPLHPDWVEAALVGPLEQDTPLIALKGSGAWRGNDRLETSKLRNIAGAMISVELNHHSPSPGLARLMAAARGVRCYGCASRAISLVAEGATDAHVDVRGRLTAESYLAAARLVIEAGGWVAGPDGAPLAAPESLTDRVGLVAASSRKLCDEIVEVLGAERH</sequence>
<dbReference type="AlphaFoldDB" id="Q1EI15"/>
<dbReference type="GO" id="GO:0006020">
    <property type="term" value="P:inositol metabolic process"/>
    <property type="evidence" value="ECO:0007669"/>
    <property type="project" value="TreeGrafter"/>
</dbReference>
<dbReference type="GO" id="GO:0007165">
    <property type="term" value="P:signal transduction"/>
    <property type="evidence" value="ECO:0007669"/>
    <property type="project" value="TreeGrafter"/>
</dbReference>
<dbReference type="InterPro" id="IPR000760">
    <property type="entry name" value="Inositol_monophosphatase-like"/>
</dbReference>
<accession>Q1EI15</accession>
<name>Q1EI15_9ZZZZ</name>
<proteinExistence type="predicted"/>
<protein>
    <submittedName>
        <fullName evidence="2">Inositol-1(Or 4)-monophosphatase</fullName>
    </submittedName>
</protein>
<dbReference type="PRINTS" id="PR00377">
    <property type="entry name" value="IMPHPHTASES"/>
</dbReference>
<dbReference type="Gene3D" id="3.30.540.10">
    <property type="entry name" value="Fructose-1,6-Bisphosphatase, subunit A, domain 1"/>
    <property type="match status" value="1"/>
</dbReference>
<gene>
    <name evidence="2" type="ORF">17H9-21</name>
</gene>
<dbReference type="PANTHER" id="PTHR20854">
    <property type="entry name" value="INOSITOL MONOPHOSPHATASE"/>
    <property type="match status" value="1"/>
</dbReference>
<evidence type="ECO:0000313" key="2">
    <source>
        <dbReference type="EMBL" id="CAK32595.1"/>
    </source>
</evidence>
<dbReference type="EMBL" id="AM270417">
    <property type="protein sequence ID" value="CAK32595.1"/>
    <property type="molecule type" value="Genomic_DNA"/>
</dbReference>
<dbReference type="SUPFAM" id="SSF56655">
    <property type="entry name" value="Carbohydrate phosphatase"/>
    <property type="match status" value="1"/>
</dbReference>
<organism evidence="2">
    <name type="scientific">uncultured organism</name>
    <dbReference type="NCBI Taxonomy" id="155900"/>
    <lineage>
        <taxon>unclassified sequences</taxon>
        <taxon>environmental samples</taxon>
    </lineage>
</organism>
<dbReference type="PANTHER" id="PTHR20854:SF4">
    <property type="entry name" value="INOSITOL-1-MONOPHOSPHATASE-RELATED"/>
    <property type="match status" value="1"/>
</dbReference>